<keyword evidence="9 15" id="KW-0521">NADP</keyword>
<dbReference type="PROSITE" id="PS00086">
    <property type="entry name" value="CYTOCHROME_P450"/>
    <property type="match status" value="1"/>
</dbReference>
<dbReference type="GO" id="GO:0020037">
    <property type="term" value="F:heme binding"/>
    <property type="evidence" value="ECO:0007669"/>
    <property type="project" value="UniProtKB-UniRule"/>
</dbReference>
<name>A0A9P4Q8T7_9PEZI</name>
<dbReference type="EC" id="1.6.2.4" evidence="15"/>
<keyword evidence="5 15" id="KW-0285">Flavoprotein</keyword>
<dbReference type="Gene3D" id="2.40.30.10">
    <property type="entry name" value="Translation factors"/>
    <property type="match status" value="1"/>
</dbReference>
<dbReference type="Gene3D" id="1.20.990.10">
    <property type="entry name" value="NADPH-cytochrome p450 Reductase, Chain A, domain 3"/>
    <property type="match status" value="1"/>
</dbReference>
<dbReference type="CDD" id="cd06206">
    <property type="entry name" value="bifunctional_CYPOR"/>
    <property type="match status" value="1"/>
</dbReference>
<evidence type="ECO:0000256" key="3">
    <source>
        <dbReference type="ARBA" id="ARBA00022448"/>
    </source>
</evidence>
<comment type="catalytic activity">
    <reaction evidence="15">
        <text>an organic molecule + reduced [NADPH--hemoprotein reductase] + O2 = an alcohol + oxidized [NADPH--hemoprotein reductase] + H2O + H(+)</text>
        <dbReference type="Rhea" id="RHEA:17149"/>
        <dbReference type="Rhea" id="RHEA-COMP:11964"/>
        <dbReference type="Rhea" id="RHEA-COMP:11965"/>
        <dbReference type="ChEBI" id="CHEBI:15377"/>
        <dbReference type="ChEBI" id="CHEBI:15378"/>
        <dbReference type="ChEBI" id="CHEBI:15379"/>
        <dbReference type="ChEBI" id="CHEBI:30879"/>
        <dbReference type="ChEBI" id="CHEBI:57618"/>
        <dbReference type="ChEBI" id="CHEBI:58210"/>
        <dbReference type="ChEBI" id="CHEBI:142491"/>
        <dbReference type="EC" id="1.14.14.1"/>
    </reaction>
</comment>
<dbReference type="Pfam" id="PF00067">
    <property type="entry name" value="p450"/>
    <property type="match status" value="1"/>
</dbReference>
<dbReference type="InterPro" id="IPR001709">
    <property type="entry name" value="Flavoprot_Pyr_Nucl_cyt_Rdtase"/>
</dbReference>
<dbReference type="SUPFAM" id="SSF63380">
    <property type="entry name" value="Riboflavin synthase domain-like"/>
    <property type="match status" value="1"/>
</dbReference>
<dbReference type="GO" id="GO:0070330">
    <property type="term" value="F:aromatase activity"/>
    <property type="evidence" value="ECO:0007669"/>
    <property type="project" value="UniProtKB-UniRule"/>
</dbReference>
<dbReference type="InterPro" id="IPR023173">
    <property type="entry name" value="NADPH_Cyt_P450_Rdtase_alpha"/>
</dbReference>
<gene>
    <name evidence="20" type="ORF">K431DRAFT_226898</name>
</gene>
<keyword evidence="10 15" id="KW-0249">Electron transport</keyword>
<organism evidence="20 21">
    <name type="scientific">Polychaeton citri CBS 116435</name>
    <dbReference type="NCBI Taxonomy" id="1314669"/>
    <lineage>
        <taxon>Eukaryota</taxon>
        <taxon>Fungi</taxon>
        <taxon>Dikarya</taxon>
        <taxon>Ascomycota</taxon>
        <taxon>Pezizomycotina</taxon>
        <taxon>Dothideomycetes</taxon>
        <taxon>Dothideomycetidae</taxon>
        <taxon>Capnodiales</taxon>
        <taxon>Capnodiaceae</taxon>
        <taxon>Polychaeton</taxon>
    </lineage>
</organism>
<feature type="domain" description="Flavodoxin-like" evidence="18">
    <location>
        <begin position="520"/>
        <end position="660"/>
    </location>
</feature>
<dbReference type="InterPro" id="IPR001128">
    <property type="entry name" value="Cyt_P450"/>
</dbReference>
<evidence type="ECO:0000256" key="7">
    <source>
        <dbReference type="ARBA" id="ARBA00022723"/>
    </source>
</evidence>
<evidence type="ECO:0000259" key="19">
    <source>
        <dbReference type="PROSITE" id="PS51384"/>
    </source>
</evidence>
<comment type="cofactor">
    <cofactor evidence="1 15 16">
        <name>heme</name>
        <dbReference type="ChEBI" id="CHEBI:30413"/>
    </cofactor>
</comment>
<dbReference type="InterPro" id="IPR003097">
    <property type="entry name" value="CysJ-like_FAD-binding"/>
</dbReference>
<evidence type="ECO:0000256" key="13">
    <source>
        <dbReference type="ARBA" id="ARBA00023033"/>
    </source>
</evidence>
<dbReference type="Gene3D" id="1.10.630.10">
    <property type="entry name" value="Cytochrome P450"/>
    <property type="match status" value="1"/>
</dbReference>
<dbReference type="PIRSF" id="PIRSF000209">
    <property type="entry name" value="Bifunctional_P450_P450R"/>
    <property type="match status" value="1"/>
</dbReference>
<dbReference type="Pfam" id="PF00258">
    <property type="entry name" value="Flavodoxin_1"/>
    <property type="match status" value="1"/>
</dbReference>
<comment type="catalytic activity">
    <reaction evidence="14 15">
        <text>2 oxidized [cytochrome P450] + NADPH = 2 reduced [cytochrome P450] + NADP(+) + H(+)</text>
        <dbReference type="Rhea" id="RHEA:24040"/>
        <dbReference type="Rhea" id="RHEA-COMP:14627"/>
        <dbReference type="Rhea" id="RHEA-COMP:14628"/>
        <dbReference type="ChEBI" id="CHEBI:15378"/>
        <dbReference type="ChEBI" id="CHEBI:55376"/>
        <dbReference type="ChEBI" id="CHEBI:57783"/>
        <dbReference type="ChEBI" id="CHEBI:58349"/>
        <dbReference type="ChEBI" id="CHEBI:60344"/>
        <dbReference type="EC" id="1.6.2.4"/>
    </reaction>
</comment>
<accession>A0A9P4Q8T7</accession>
<dbReference type="OrthoDB" id="1470350at2759"/>
<comment type="caution">
    <text evidence="20">The sequence shown here is derived from an EMBL/GenBank/DDBJ whole genome shotgun (WGS) entry which is preliminary data.</text>
</comment>
<dbReference type="PROSITE" id="PS50902">
    <property type="entry name" value="FLAVODOXIN_LIKE"/>
    <property type="match status" value="1"/>
</dbReference>
<dbReference type="PANTHER" id="PTHR19384">
    <property type="entry name" value="NITRIC OXIDE SYNTHASE-RELATED"/>
    <property type="match status" value="1"/>
</dbReference>
<keyword evidence="12 15" id="KW-0408">Iron</keyword>
<evidence type="ECO:0000256" key="17">
    <source>
        <dbReference type="SAM" id="Coils"/>
    </source>
</evidence>
<dbReference type="GO" id="GO:0003958">
    <property type="term" value="F:NADPH-hemoprotein reductase activity"/>
    <property type="evidence" value="ECO:0007669"/>
    <property type="project" value="UniProtKB-UniRule"/>
</dbReference>
<evidence type="ECO:0000256" key="8">
    <source>
        <dbReference type="ARBA" id="ARBA00022827"/>
    </source>
</evidence>
<dbReference type="Proteomes" id="UP000799441">
    <property type="component" value="Unassembled WGS sequence"/>
</dbReference>
<dbReference type="SUPFAM" id="SSF52343">
    <property type="entry name" value="Ferredoxin reductase-like, C-terminal NADP-linked domain"/>
    <property type="match status" value="1"/>
</dbReference>
<feature type="domain" description="FAD-binding FR-type" evidence="19">
    <location>
        <begin position="692"/>
        <end position="921"/>
    </location>
</feature>
<dbReference type="InterPro" id="IPR001433">
    <property type="entry name" value="OxRdtase_FAD/NAD-bd"/>
</dbReference>
<evidence type="ECO:0000256" key="15">
    <source>
        <dbReference type="PIRNR" id="PIRNR000209"/>
    </source>
</evidence>
<dbReference type="InterPro" id="IPR039261">
    <property type="entry name" value="FNR_nucleotide-bd"/>
</dbReference>
<dbReference type="Gene3D" id="3.40.50.80">
    <property type="entry name" value="Nucleotide-binding domain of ferredoxin-NADP reductase (FNR) module"/>
    <property type="match status" value="1"/>
</dbReference>
<dbReference type="Gene3D" id="3.40.50.360">
    <property type="match status" value="1"/>
</dbReference>
<evidence type="ECO:0000256" key="16">
    <source>
        <dbReference type="PIRSR" id="PIRSR000209-1"/>
    </source>
</evidence>
<keyword evidence="4 15" id="KW-0349">Heme</keyword>
<keyword evidence="6 15" id="KW-0288">FMN</keyword>
<dbReference type="PROSITE" id="PS51384">
    <property type="entry name" value="FAD_FR"/>
    <property type="match status" value="1"/>
</dbReference>
<dbReference type="CDD" id="cd11068">
    <property type="entry name" value="CYP120A1"/>
    <property type="match status" value="1"/>
</dbReference>
<dbReference type="InterPro" id="IPR017927">
    <property type="entry name" value="FAD-bd_FR_type"/>
</dbReference>
<keyword evidence="13 15" id="KW-0503">Monooxygenase</keyword>
<evidence type="ECO:0000313" key="21">
    <source>
        <dbReference type="Proteomes" id="UP000799441"/>
    </source>
</evidence>
<dbReference type="PRINTS" id="PR00371">
    <property type="entry name" value="FPNCR"/>
</dbReference>
<protein>
    <recommendedName>
        <fullName evidence="15">Bifunctional cytochrome P450/NADPH--P450 reductase</fullName>
    </recommendedName>
    <domain>
        <recommendedName>
            <fullName evidence="15">Cytochrome P450</fullName>
            <ecNumber evidence="15">1.14.14.1</ecNumber>
        </recommendedName>
    </domain>
    <domain>
        <recommendedName>
            <fullName evidence="15">NADPH--cytochrome P450 reductase</fullName>
            <ecNumber evidence="15">1.6.2.4</ecNumber>
        </recommendedName>
    </domain>
</protein>
<evidence type="ECO:0000259" key="18">
    <source>
        <dbReference type="PROSITE" id="PS50902"/>
    </source>
</evidence>
<evidence type="ECO:0000256" key="1">
    <source>
        <dbReference type="ARBA" id="ARBA00001971"/>
    </source>
</evidence>
<evidence type="ECO:0000256" key="2">
    <source>
        <dbReference type="ARBA" id="ARBA00010018"/>
    </source>
</evidence>
<dbReference type="SUPFAM" id="SSF52218">
    <property type="entry name" value="Flavoproteins"/>
    <property type="match status" value="1"/>
</dbReference>
<dbReference type="EMBL" id="MU003801">
    <property type="protein sequence ID" value="KAF2720304.1"/>
    <property type="molecule type" value="Genomic_DNA"/>
</dbReference>
<feature type="binding site" description="axial binding residue" evidence="16">
    <location>
        <position position="427"/>
    </location>
    <ligand>
        <name>heme</name>
        <dbReference type="ChEBI" id="CHEBI:30413"/>
    </ligand>
    <ligandPart>
        <name>Fe</name>
        <dbReference type="ChEBI" id="CHEBI:18248"/>
    </ligandPart>
</feature>
<dbReference type="InterPro" id="IPR029039">
    <property type="entry name" value="Flavoprotein-like_sf"/>
</dbReference>
<evidence type="ECO:0000256" key="6">
    <source>
        <dbReference type="ARBA" id="ARBA00022643"/>
    </source>
</evidence>
<dbReference type="InterPro" id="IPR023206">
    <property type="entry name" value="Bifunctional_P450_P450_red"/>
</dbReference>
<evidence type="ECO:0000256" key="11">
    <source>
        <dbReference type="ARBA" id="ARBA00023002"/>
    </source>
</evidence>
<keyword evidence="11 15" id="KW-0560">Oxidoreductase</keyword>
<proteinExistence type="inferred from homology"/>
<dbReference type="GO" id="GO:0050660">
    <property type="term" value="F:flavin adenine dinucleotide binding"/>
    <property type="evidence" value="ECO:0007669"/>
    <property type="project" value="TreeGrafter"/>
</dbReference>
<dbReference type="GO" id="GO:0005506">
    <property type="term" value="F:iron ion binding"/>
    <property type="evidence" value="ECO:0007669"/>
    <property type="project" value="UniProtKB-UniRule"/>
</dbReference>
<evidence type="ECO:0000256" key="5">
    <source>
        <dbReference type="ARBA" id="ARBA00022630"/>
    </source>
</evidence>
<dbReference type="GO" id="GO:0010181">
    <property type="term" value="F:FMN binding"/>
    <property type="evidence" value="ECO:0007669"/>
    <property type="project" value="UniProtKB-UniRule"/>
</dbReference>
<dbReference type="FunFam" id="1.10.630.10:FF:000040">
    <property type="entry name" value="Bifunctional cytochrome P450/NADPH--P450 reductase"/>
    <property type="match status" value="1"/>
</dbReference>
<dbReference type="PRINTS" id="PR00369">
    <property type="entry name" value="FLAVODOXIN"/>
</dbReference>
<dbReference type="InterPro" id="IPR017938">
    <property type="entry name" value="Riboflavin_synthase-like_b-brl"/>
</dbReference>
<dbReference type="InterPro" id="IPR001094">
    <property type="entry name" value="Flavdoxin-like"/>
</dbReference>
<comment type="similarity">
    <text evidence="2 15">In the N-terminal section; belongs to the cytochrome P450 family.</text>
</comment>
<dbReference type="InterPro" id="IPR017972">
    <property type="entry name" value="Cyt_P450_CS"/>
</dbReference>
<dbReference type="AlphaFoldDB" id="A0A9P4Q8T7"/>
<dbReference type="Pfam" id="PF00667">
    <property type="entry name" value="FAD_binding_1"/>
    <property type="match status" value="1"/>
</dbReference>
<evidence type="ECO:0000256" key="14">
    <source>
        <dbReference type="ARBA" id="ARBA00049342"/>
    </source>
</evidence>
<dbReference type="SUPFAM" id="SSF48264">
    <property type="entry name" value="Cytochrome P450"/>
    <property type="match status" value="1"/>
</dbReference>
<keyword evidence="21" id="KW-1185">Reference proteome</keyword>
<keyword evidence="17" id="KW-0175">Coiled coil</keyword>
<keyword evidence="3 15" id="KW-0813">Transport</keyword>
<reference evidence="20" key="1">
    <citation type="journal article" date="2020" name="Stud. Mycol.">
        <title>101 Dothideomycetes genomes: a test case for predicting lifestyles and emergence of pathogens.</title>
        <authorList>
            <person name="Haridas S."/>
            <person name="Albert R."/>
            <person name="Binder M."/>
            <person name="Bloem J."/>
            <person name="Labutti K."/>
            <person name="Salamov A."/>
            <person name="Andreopoulos B."/>
            <person name="Baker S."/>
            <person name="Barry K."/>
            <person name="Bills G."/>
            <person name="Bluhm B."/>
            <person name="Cannon C."/>
            <person name="Castanera R."/>
            <person name="Culley D."/>
            <person name="Daum C."/>
            <person name="Ezra D."/>
            <person name="Gonzalez J."/>
            <person name="Henrissat B."/>
            <person name="Kuo A."/>
            <person name="Liang C."/>
            <person name="Lipzen A."/>
            <person name="Lutzoni F."/>
            <person name="Magnuson J."/>
            <person name="Mondo S."/>
            <person name="Nolan M."/>
            <person name="Ohm R."/>
            <person name="Pangilinan J."/>
            <person name="Park H.-J."/>
            <person name="Ramirez L."/>
            <person name="Alfaro M."/>
            <person name="Sun H."/>
            <person name="Tritt A."/>
            <person name="Yoshinaga Y."/>
            <person name="Zwiers L.-H."/>
            <person name="Turgeon B."/>
            <person name="Goodwin S."/>
            <person name="Spatafora J."/>
            <person name="Crous P."/>
            <person name="Grigoriev I."/>
        </authorList>
    </citation>
    <scope>NUCLEOTIDE SEQUENCE</scope>
    <source>
        <strain evidence="20">CBS 116435</strain>
    </source>
</reference>
<keyword evidence="8 15" id="KW-0274">FAD</keyword>
<evidence type="ECO:0000313" key="20">
    <source>
        <dbReference type="EMBL" id="KAF2720304.1"/>
    </source>
</evidence>
<comment type="cofactor">
    <cofactor evidence="15">
        <name>FAD</name>
        <dbReference type="ChEBI" id="CHEBI:57692"/>
    </cofactor>
    <cofactor evidence="15">
        <name>FMN</name>
        <dbReference type="ChEBI" id="CHEBI:58210"/>
    </cofactor>
</comment>
<keyword evidence="7 15" id="KW-0479">Metal-binding</keyword>
<dbReference type="GO" id="GO:0005829">
    <property type="term" value="C:cytosol"/>
    <property type="evidence" value="ECO:0007669"/>
    <property type="project" value="TreeGrafter"/>
</dbReference>
<sequence length="1076" mass="120162">MSTCPFSDGKGEAPHPLPAQHEIKEEPIPQPPTHLFGLLGNFPDMDPSFPVRGFWKLTELYGPIYKLALDKEQVVIATQQYMHEICDPDRFEKIPPRAQQEIRALTGDGLFTAFPTEQNWHVAHRMLIPAFGPLGIRKMFDEMLDITSQMVLRWDRYGPNHRINSSDDFTRLAFDTIGLCAFGYRFNEFYTDEAHPFAKQMGNVLKLSGARSSRTNLENRLHRAEEQERQSDVKKMHDLCREVVQARKSQPPTDRKDLLSVMLDSVDRETGAGLSEENIIYQLATFLVAGHETTSATLSFMWYNLLKNPEKFQKIQKEVDEVVGDRVLTIDMLSKLHYVDACIKETLRLSSPIALIDKTAKQDTYLGGKYFIKKGQSVKADIKALHHDPAVWGDNHDEFEPERMLDGKFQALPPDSWKPFGDGVRACIGRGFAEQEMLINTALILQRFQPELADPGYVLELHSTLTIKPGNFFMKMRRRPGRSFFIGLPGGGPTDIAKMQQAQQEGSRAAASPTRGGAAIPIFYGGNQGTCESFAQTLQSKLGEVGRTGTVHGLDIATENFSNKEVNVIITSSYEGKPPDNAKKFVSWLESLEGADRLKGIKYSVLGVGNSDWAATFHRIPKLVDEAMEKLGAERVLAANYCNVKADLMGPYDEWSDELLHYLSGSSKPAVEKTSLSVSVQRSKLAQDLGDENMNIGTVLENREIADNSVGPAKKHMEIRLAEGATYKAGDYLVVQPTNPPHPVRRVMRFFGFSNSDMMSVRGSSKTFLPSESTSVATFLFSNVELATPVTKRQLKTLSNFADGEVKQQLEKLQEGEAYADLLKKRYSVIDVLEDHHTALPFEEYVDMLLPLTPRQYSISSSSMAPGHADVLSVTYDVHISPATSGHGQFEGVASNFLASRRPGDRISCFVRPTNVGFRLPGNAETPVIMFAAGTGIAPMRSFIQERATIAEAGVRKLGPAILFFGCRHQDKDYLYREELAEWEKKGVVQVKPAFSQMEGGDKKYVQDLIWENKDTVADMFENGGKVYLCGSAARLGKSCGDVSKKIMMERTGKSEAEAEEWLQDIKTDRYVSDVY</sequence>
<evidence type="ECO:0000256" key="10">
    <source>
        <dbReference type="ARBA" id="ARBA00022982"/>
    </source>
</evidence>
<dbReference type="InterPro" id="IPR008254">
    <property type="entry name" value="Flavodoxin/NO_synth"/>
</dbReference>
<evidence type="ECO:0000256" key="9">
    <source>
        <dbReference type="ARBA" id="ARBA00022857"/>
    </source>
</evidence>
<dbReference type="Pfam" id="PF00175">
    <property type="entry name" value="NAD_binding_1"/>
    <property type="match status" value="1"/>
</dbReference>
<dbReference type="EC" id="1.14.14.1" evidence="15"/>
<dbReference type="PANTHER" id="PTHR19384:SF127">
    <property type="entry name" value="BIFUNCTIONAL CYTOCHROME P450_NADPH--P450 REDUCTASE"/>
    <property type="match status" value="1"/>
</dbReference>
<evidence type="ECO:0000256" key="4">
    <source>
        <dbReference type="ARBA" id="ARBA00022617"/>
    </source>
</evidence>
<dbReference type="InterPro" id="IPR036396">
    <property type="entry name" value="Cyt_P450_sf"/>
</dbReference>
<feature type="coiled-coil region" evidence="17">
    <location>
        <begin position="207"/>
        <end position="234"/>
    </location>
</feature>
<evidence type="ECO:0000256" key="12">
    <source>
        <dbReference type="ARBA" id="ARBA00023004"/>
    </source>
</evidence>